<dbReference type="EMBL" id="NKHF01000049">
    <property type="protein sequence ID" value="PCK31673.1"/>
    <property type="molecule type" value="Genomic_DNA"/>
</dbReference>
<organism evidence="1 2">
    <name type="scientific">Pseudoalteromonas piscicida</name>
    <dbReference type="NCBI Taxonomy" id="43662"/>
    <lineage>
        <taxon>Bacteria</taxon>
        <taxon>Pseudomonadati</taxon>
        <taxon>Pseudomonadota</taxon>
        <taxon>Gammaproteobacteria</taxon>
        <taxon>Alteromonadales</taxon>
        <taxon>Pseudoalteromonadaceae</taxon>
        <taxon>Pseudoalteromonas</taxon>
    </lineage>
</organism>
<dbReference type="OrthoDB" id="499138at2"/>
<dbReference type="Gene3D" id="2.60.40.3110">
    <property type="match status" value="1"/>
</dbReference>
<dbReference type="Pfam" id="PF00577">
    <property type="entry name" value="Usher"/>
    <property type="match status" value="1"/>
</dbReference>
<protein>
    <submittedName>
        <fullName evidence="1">Pilus assembly protein PapC</fullName>
    </submittedName>
</protein>
<proteinExistence type="predicted"/>
<comment type="caution">
    <text evidence="1">The sequence shown here is derived from an EMBL/GenBank/DDBJ whole genome shotgun (WGS) entry which is preliminary data.</text>
</comment>
<dbReference type="GO" id="GO:0009297">
    <property type="term" value="P:pilus assembly"/>
    <property type="evidence" value="ECO:0007669"/>
    <property type="project" value="InterPro"/>
</dbReference>
<keyword evidence="2" id="KW-1185">Reference proteome</keyword>
<gene>
    <name evidence="1" type="ORF">CEX98_11175</name>
</gene>
<dbReference type="GO" id="GO:0009279">
    <property type="term" value="C:cell outer membrane"/>
    <property type="evidence" value="ECO:0007669"/>
    <property type="project" value="TreeGrafter"/>
</dbReference>
<name>A0A2A5JQE6_PSEO7</name>
<dbReference type="AlphaFoldDB" id="A0A2A5JQE6"/>
<dbReference type="GO" id="GO:0015473">
    <property type="term" value="F:fimbrial usher porin activity"/>
    <property type="evidence" value="ECO:0007669"/>
    <property type="project" value="InterPro"/>
</dbReference>
<dbReference type="Proteomes" id="UP000228621">
    <property type="component" value="Unassembled WGS sequence"/>
</dbReference>
<evidence type="ECO:0000313" key="1">
    <source>
        <dbReference type="EMBL" id="PCK31673.1"/>
    </source>
</evidence>
<dbReference type="InterPro" id="IPR000015">
    <property type="entry name" value="Fimb_usher"/>
</dbReference>
<sequence length="815" mass="90595">MRFSLRLTWLSALLTPFYLLWTTTSWAAIYAMELPVRLNNTEVGLVTASMDGFDLKSVSALELRQNLNSVLSDEVLHWLDSITDQDVSLANLQAQGITLNLQAQDLIIEMSLAESAMATDSLSYGRQQHFDQPTQEASWAILNNFNINHERSDNNQNHRSQLEWLINANIGGGDGLNMHSAIFWENHSAEQSRAYRGDTALFYDRPDKPMRLTFGDTQTSNSGHLSGAQLGGIQLASAYPKLQPQRKITPGNSQQFVLPRPATLEIFINEFMISRVRLKAGRYDLNDLPLTSGINNIRIVATYANGETQQFNFTNHYNSRLLAQGVSDYSLTLGFLSELDDGRYHYDDDILLSGSYEYGATDKLTLGVNGAAHPLGHVLGSVTTLSSPFGNLALRYSQSKTTDTTGDAYSIETEHSIFGHGNYGSPNLRLGYEVMNNFTSTPWLELSTLNNNHRAYFDYSYIINDNLDFNLNAARLVTNENYVTKNLTAEFNFRYENARIRVGYNHNTSDDPRVVSENQFVLNFTWNSYNRQNNTRTRAQYNNRSDIASVSYAKTNNNYVNDYGYELRAERGENYRQEQFKASHTGAFFRADISATNYTRSQFGSDSSASINLSTSLGIADGHTGMGATTTAPFAVVSKHQTLKDTDVMVNIDRFGRAQTKPSQHIGALVDLGTGYTRHQFNVDVPNAPMGYDWGPGTYQLVGGANTGHHIQIGSELSYTIIGSLVNQQGTPIALGRGRVIQQLPAGSRAQIPMDSAFFTNRAGRFVVEGIGIGKYIIEIDDAVGQFTITDTEQGFVKLGTIVVKQAQHEGEPTK</sequence>
<reference evidence="2" key="1">
    <citation type="journal article" date="2019" name="Genome Announc.">
        <title>Draft Genome Sequence of Pseudoalteromonas piscicida Strain 36Y ROTHPW, an Hypersaline Seawater Isolate from the South Coast of Sonora, Mexico.</title>
        <authorList>
            <person name="Sanchez-Diaz R."/>
            <person name="Molina-Garza Z.J."/>
            <person name="Cruz-Suarez L.E."/>
            <person name="Selvin J."/>
            <person name="Kiran G.S."/>
            <person name="Ibarra-Gamez J.C."/>
            <person name="Gomez-Gil B."/>
            <person name="Galaviz-Silva L."/>
        </authorList>
    </citation>
    <scope>NUCLEOTIDE SEQUENCE [LARGE SCALE GENOMIC DNA]</scope>
    <source>
        <strain evidence="2">36Y_RITHPW</strain>
    </source>
</reference>
<dbReference type="PANTHER" id="PTHR30451">
    <property type="entry name" value="OUTER MEMBRANE USHER PROTEIN"/>
    <property type="match status" value="1"/>
</dbReference>
<accession>A0A2A5JQE6</accession>
<dbReference type="PANTHER" id="PTHR30451:SF5">
    <property type="entry name" value="SLR0019 PROTEIN"/>
    <property type="match status" value="1"/>
</dbReference>
<dbReference type="RefSeq" id="WP_099642156.1">
    <property type="nucleotide sequence ID" value="NZ_NKHF01000049.1"/>
</dbReference>
<evidence type="ECO:0000313" key="2">
    <source>
        <dbReference type="Proteomes" id="UP000228621"/>
    </source>
</evidence>